<reference evidence="8 9" key="1">
    <citation type="journal article" date="2023" name="Hortic Res">
        <title>The complete reference genome for grapevine (Vitis vinifera L.) genetics and breeding.</title>
        <authorList>
            <person name="Shi X."/>
            <person name="Cao S."/>
            <person name="Wang X."/>
            <person name="Huang S."/>
            <person name="Wang Y."/>
            <person name="Liu Z."/>
            <person name="Liu W."/>
            <person name="Leng X."/>
            <person name="Peng Y."/>
            <person name="Wang N."/>
            <person name="Wang Y."/>
            <person name="Ma Z."/>
            <person name="Xu X."/>
            <person name="Zhang F."/>
            <person name="Xue H."/>
            <person name="Zhong H."/>
            <person name="Wang Y."/>
            <person name="Zhang K."/>
            <person name="Velt A."/>
            <person name="Avia K."/>
            <person name="Holtgrawe D."/>
            <person name="Grimplet J."/>
            <person name="Matus J.T."/>
            <person name="Ware D."/>
            <person name="Wu X."/>
            <person name="Wang H."/>
            <person name="Liu C."/>
            <person name="Fang Y."/>
            <person name="Rustenholz C."/>
            <person name="Cheng Z."/>
            <person name="Xiao H."/>
            <person name="Zhou Y."/>
        </authorList>
    </citation>
    <scope>NUCLEOTIDE SEQUENCE [LARGE SCALE GENOMIC DNA]</scope>
    <source>
        <strain evidence="9">cv. Pinot noir / PN40024</strain>
        <tissue evidence="8">Leaf</tissue>
    </source>
</reference>
<name>A0ABY9CP14_VITVI</name>
<keyword evidence="4" id="KW-0677">Repeat</keyword>
<evidence type="ECO:0000256" key="4">
    <source>
        <dbReference type="ARBA" id="ARBA00022737"/>
    </source>
</evidence>
<accession>A0ABY9CP14</accession>
<evidence type="ECO:0000256" key="3">
    <source>
        <dbReference type="ARBA" id="ARBA00022692"/>
    </source>
</evidence>
<dbReference type="PROSITE" id="PS50011">
    <property type="entry name" value="PROTEIN_KINASE_DOM"/>
    <property type="match status" value="1"/>
</dbReference>
<evidence type="ECO:0000313" key="9">
    <source>
        <dbReference type="Proteomes" id="UP001227230"/>
    </source>
</evidence>
<comment type="subcellular location">
    <subcellularLocation>
        <location evidence="1">Membrane</location>
    </subcellularLocation>
</comment>
<dbReference type="Pfam" id="PF07714">
    <property type="entry name" value="PK_Tyr_Ser-Thr"/>
    <property type="match status" value="1"/>
</dbReference>
<evidence type="ECO:0000259" key="7">
    <source>
        <dbReference type="PROSITE" id="PS50011"/>
    </source>
</evidence>
<evidence type="ECO:0000256" key="6">
    <source>
        <dbReference type="ARBA" id="ARBA00023136"/>
    </source>
</evidence>
<dbReference type="PANTHER" id="PTHR27008">
    <property type="entry name" value="OS04G0122200 PROTEIN"/>
    <property type="match status" value="1"/>
</dbReference>
<dbReference type="InterPro" id="IPR051809">
    <property type="entry name" value="Plant_receptor-like_S/T_kinase"/>
</dbReference>
<dbReference type="InterPro" id="IPR008271">
    <property type="entry name" value="Ser/Thr_kinase_AS"/>
</dbReference>
<dbReference type="Proteomes" id="UP001227230">
    <property type="component" value="Chromosome 10"/>
</dbReference>
<evidence type="ECO:0000256" key="1">
    <source>
        <dbReference type="ARBA" id="ARBA00004370"/>
    </source>
</evidence>
<evidence type="ECO:0000256" key="2">
    <source>
        <dbReference type="ARBA" id="ARBA00022614"/>
    </source>
</evidence>
<dbReference type="Gene3D" id="1.10.510.10">
    <property type="entry name" value="Transferase(Phosphotransferase) domain 1"/>
    <property type="match status" value="1"/>
</dbReference>
<feature type="domain" description="Protein kinase" evidence="7">
    <location>
        <begin position="339"/>
        <end position="614"/>
    </location>
</feature>
<organism evidence="8 9">
    <name type="scientific">Vitis vinifera</name>
    <name type="common">Grape</name>
    <dbReference type="NCBI Taxonomy" id="29760"/>
    <lineage>
        <taxon>Eukaryota</taxon>
        <taxon>Viridiplantae</taxon>
        <taxon>Streptophyta</taxon>
        <taxon>Embryophyta</taxon>
        <taxon>Tracheophyta</taxon>
        <taxon>Spermatophyta</taxon>
        <taxon>Magnoliopsida</taxon>
        <taxon>eudicotyledons</taxon>
        <taxon>Gunneridae</taxon>
        <taxon>Pentapetalae</taxon>
        <taxon>rosids</taxon>
        <taxon>Vitales</taxon>
        <taxon>Vitaceae</taxon>
        <taxon>Viteae</taxon>
        <taxon>Vitis</taxon>
    </lineage>
</organism>
<keyword evidence="2" id="KW-0433">Leucine-rich repeat</keyword>
<dbReference type="PROSITE" id="PS00108">
    <property type="entry name" value="PROTEIN_KINASE_ST"/>
    <property type="match status" value="1"/>
</dbReference>
<dbReference type="Gene3D" id="3.80.10.10">
    <property type="entry name" value="Ribonuclease Inhibitor"/>
    <property type="match status" value="3"/>
</dbReference>
<proteinExistence type="predicted"/>
<dbReference type="InterPro" id="IPR000719">
    <property type="entry name" value="Prot_kinase_dom"/>
</dbReference>
<keyword evidence="9" id="KW-1185">Reference proteome</keyword>
<gene>
    <name evidence="8" type="ORF">VitviT2T_015559</name>
</gene>
<protein>
    <recommendedName>
        <fullName evidence="7">Protein kinase domain-containing protein</fullName>
    </recommendedName>
</protein>
<dbReference type="SMART" id="SM00220">
    <property type="entry name" value="S_TKc"/>
    <property type="match status" value="1"/>
</dbReference>
<sequence>MDEIKVELGSNGISGPIPAEISNISSLQGIDFTNNSLSGSLPMGICKHLPNLQWLYLARNHLSGQLPTTLSLCGELLYLALSINKFKESIPREIGNLSKLEEISLYGNSLIGSIPTSFGSLPSSIGTWLPDLEWLSIGANEFSGIIPFSISNMSKLIQLHVACNSFSGNVPKDLGTLPNSLGNFSIALEIFVASACQLRGSIPTGIGNLTNLIELDLGANDLIGLIPTTLGRLQKLQLLHIARNRIRGSIPNDLFHLKNLGYLHLSSNKLFGSIPSCFGDLPTLQALSFDSNALAFNIPSSLWSLKDLLFLNLSSNFLTGNLPPKVGNMKSITALALSKNLVSEIPDGGPFVNFTAKSFIFNEALCGAPHFQVIACDKNTPSQSWKTKSFILKYILLPVASTVTLVAFINLVRIITCCSNLNFKALVLEYMPNGSLDKWLYSHNYFLDLIQRLNIMIDVASALEYLHHDCSSLVVHCDLKPNNVLLDDNMVAHVADFGIARLLTETKSMQQTKTLGTIGYMAPEYGSDGIVSIKGDVYSYGILLMEVFARKKPMDEMFTGDLTLKTWVESFVQLSCLSSIMALALACTIDSPEERIHMKDVVVELKKIRINLLM</sequence>
<evidence type="ECO:0000313" key="8">
    <source>
        <dbReference type="EMBL" id="WJZ96917.1"/>
    </source>
</evidence>
<dbReference type="InterPro" id="IPR001245">
    <property type="entry name" value="Ser-Thr/Tyr_kinase_cat_dom"/>
</dbReference>
<dbReference type="Pfam" id="PF00560">
    <property type="entry name" value="LRR_1"/>
    <property type="match status" value="3"/>
</dbReference>
<keyword evidence="5" id="KW-1133">Transmembrane helix</keyword>
<evidence type="ECO:0000256" key="5">
    <source>
        <dbReference type="ARBA" id="ARBA00022989"/>
    </source>
</evidence>
<dbReference type="PANTHER" id="PTHR27008:SF585">
    <property type="entry name" value="PROTEIN KINASE DOMAIN-CONTAINING PROTEIN"/>
    <property type="match status" value="1"/>
</dbReference>
<dbReference type="SUPFAM" id="SSF52047">
    <property type="entry name" value="RNI-like"/>
    <property type="match status" value="1"/>
</dbReference>
<dbReference type="InterPro" id="IPR032675">
    <property type="entry name" value="LRR_dom_sf"/>
</dbReference>
<dbReference type="InterPro" id="IPR003591">
    <property type="entry name" value="Leu-rich_rpt_typical-subtyp"/>
</dbReference>
<dbReference type="SUPFAM" id="SSF56112">
    <property type="entry name" value="Protein kinase-like (PK-like)"/>
    <property type="match status" value="1"/>
</dbReference>
<dbReference type="InterPro" id="IPR011009">
    <property type="entry name" value="Kinase-like_dom_sf"/>
</dbReference>
<dbReference type="InterPro" id="IPR001611">
    <property type="entry name" value="Leu-rich_rpt"/>
</dbReference>
<dbReference type="SMART" id="SM00369">
    <property type="entry name" value="LRR_TYP"/>
    <property type="match status" value="5"/>
</dbReference>
<dbReference type="EMBL" id="CP126657">
    <property type="protein sequence ID" value="WJZ96917.1"/>
    <property type="molecule type" value="Genomic_DNA"/>
</dbReference>
<keyword evidence="6" id="KW-0472">Membrane</keyword>
<keyword evidence="3" id="KW-0812">Transmembrane</keyword>
<dbReference type="Pfam" id="PF13855">
    <property type="entry name" value="LRR_8"/>
    <property type="match status" value="1"/>
</dbReference>